<evidence type="ECO:0000256" key="6">
    <source>
        <dbReference type="ARBA" id="ARBA00023136"/>
    </source>
</evidence>
<evidence type="ECO:0000256" key="7">
    <source>
        <dbReference type="SAM" id="Phobius"/>
    </source>
</evidence>
<dbReference type="PANTHER" id="PTHR24221:SF654">
    <property type="entry name" value="ATP-BINDING CASSETTE SUB-FAMILY B MEMBER 6"/>
    <property type="match status" value="1"/>
</dbReference>
<dbReference type="HOGENOM" id="CLU_000604_84_1_5"/>
<sequence length="586" mass="61573">MAATPPSCAERSDLGVVWALVRRLNALGPGVRRDLIIGLILEGVAVALGVIGPLALKALIDALSQPPVSSPVTLGLALVFVGAWAGGSLLSTGRLLYSTRVIDTLSADLAAAALAGELPRVAASHDGDSGRTLGLIERLPFSLLVVVDGLIWRSLPLALQILASLWVIAGLIPASYAAGLFVTLAGYAVLSWWGAVRHRSHAHLANLAAGAVSQGLGDVLRNARRIVLNGTLTSEVGGIRAGIGQKAVANVKMMRSLVQMALVQYGWLGLGVVGLLVAGAGDVGAGRLSVGAFIMLETYALRLALPLSGIGFLLSQSAGAIANIRDVLSLCRGEVEMGEVVPVRLGAAAVELREVSFHYAGTTAGIECVSVGIPAGAFAVIVGPNGSGKSTLAQIMAGVFSPAQGQVVIGGVDLAQVDVHARFRHVLYVPQFITFLNRTLRDNALYPPTTTTEADLIALLAQWRFYEAGREMDFATPVGELGERLSGGQIQKLELARVTGIKVPVLILDESTSALDPMSEARILSDLRQSFEGRSTVVMVTHRLRLAQTADCVLFMTAGRLEAYGRHHELIETVPAYAGLWVREEE</sequence>
<dbReference type="SMART" id="SM00382">
    <property type="entry name" value="AAA"/>
    <property type="match status" value="1"/>
</dbReference>
<dbReference type="PANTHER" id="PTHR24221">
    <property type="entry name" value="ATP-BINDING CASSETTE SUB-FAMILY B"/>
    <property type="match status" value="1"/>
</dbReference>
<keyword evidence="11" id="KW-1185">Reference proteome</keyword>
<dbReference type="PROSITE" id="PS50929">
    <property type="entry name" value="ABC_TM1F"/>
    <property type="match status" value="1"/>
</dbReference>
<dbReference type="Gene3D" id="3.40.50.300">
    <property type="entry name" value="P-loop containing nucleotide triphosphate hydrolases"/>
    <property type="match status" value="1"/>
</dbReference>
<evidence type="ECO:0000259" key="8">
    <source>
        <dbReference type="PROSITE" id="PS50893"/>
    </source>
</evidence>
<dbReference type="SUPFAM" id="SSF52540">
    <property type="entry name" value="P-loop containing nucleoside triphosphate hydrolases"/>
    <property type="match status" value="1"/>
</dbReference>
<evidence type="ECO:0000313" key="11">
    <source>
        <dbReference type="Proteomes" id="UP000001492"/>
    </source>
</evidence>
<dbReference type="InterPro" id="IPR027417">
    <property type="entry name" value="P-loop_NTPase"/>
</dbReference>
<protein>
    <submittedName>
        <fullName evidence="10">ABC transporter related protein</fullName>
    </submittedName>
</protein>
<dbReference type="InterPro" id="IPR003593">
    <property type="entry name" value="AAA+_ATPase"/>
</dbReference>
<feature type="transmembrane region" description="Helical" evidence="7">
    <location>
        <begin position="68"/>
        <end position="90"/>
    </location>
</feature>
<feature type="transmembrane region" description="Helical" evidence="7">
    <location>
        <begin position="35"/>
        <end position="56"/>
    </location>
</feature>
<feature type="transmembrane region" description="Helical" evidence="7">
    <location>
        <begin position="165"/>
        <end position="190"/>
    </location>
</feature>
<dbReference type="InterPro" id="IPR017871">
    <property type="entry name" value="ABC_transporter-like_CS"/>
</dbReference>
<evidence type="ECO:0000256" key="2">
    <source>
        <dbReference type="ARBA" id="ARBA00022692"/>
    </source>
</evidence>
<dbReference type="STRING" id="573065.Astex_2432"/>
<dbReference type="SUPFAM" id="SSF90123">
    <property type="entry name" value="ABC transporter transmembrane region"/>
    <property type="match status" value="1"/>
</dbReference>
<reference evidence="11" key="1">
    <citation type="submission" date="2010-12" db="EMBL/GenBank/DDBJ databases">
        <title>Complete sequence of chromosome 2 of Asticcacaulis excentricus CB 48.</title>
        <authorList>
            <consortium name="US DOE Joint Genome Institute"/>
            <person name="Lucas S."/>
            <person name="Copeland A."/>
            <person name="Lapidus A."/>
            <person name="Cheng J.-F."/>
            <person name="Bruce D."/>
            <person name="Goodwin L."/>
            <person name="Pitluck S."/>
            <person name="Teshima H."/>
            <person name="Davenport K."/>
            <person name="Detter J.C."/>
            <person name="Han C."/>
            <person name="Tapia R."/>
            <person name="Land M."/>
            <person name="Hauser L."/>
            <person name="Jeffries C."/>
            <person name="Kyrpides N."/>
            <person name="Ivanova N."/>
            <person name="Ovchinnikova G."/>
            <person name="Brun Y.V."/>
            <person name="Woyke T."/>
        </authorList>
    </citation>
    <scope>NUCLEOTIDE SEQUENCE [LARGE SCALE GENOMIC DNA]</scope>
    <source>
        <strain evidence="11">ATCC 15261 / DSM 4724 / KCTC 12464 / NCIMB 9791 / VKM B-1370 / CB 48</strain>
    </source>
</reference>
<keyword evidence="5 7" id="KW-1133">Transmembrane helix</keyword>
<dbReference type="Gene3D" id="1.20.1560.10">
    <property type="entry name" value="ABC transporter type 1, transmembrane domain"/>
    <property type="match status" value="1"/>
</dbReference>
<dbReference type="OrthoDB" id="9808328at2"/>
<dbReference type="InterPro" id="IPR003439">
    <property type="entry name" value="ABC_transporter-like_ATP-bd"/>
</dbReference>
<keyword evidence="4" id="KW-0067">ATP-binding</keyword>
<proteinExistence type="predicted"/>
<dbReference type="AlphaFoldDB" id="E8RUN3"/>
<dbReference type="GO" id="GO:0005886">
    <property type="term" value="C:plasma membrane"/>
    <property type="evidence" value="ECO:0007669"/>
    <property type="project" value="UniProtKB-SubCell"/>
</dbReference>
<evidence type="ECO:0000259" key="9">
    <source>
        <dbReference type="PROSITE" id="PS50929"/>
    </source>
</evidence>
<evidence type="ECO:0000256" key="5">
    <source>
        <dbReference type="ARBA" id="ARBA00022989"/>
    </source>
</evidence>
<keyword evidence="6 7" id="KW-0472">Membrane</keyword>
<dbReference type="InterPro" id="IPR011527">
    <property type="entry name" value="ABC1_TM_dom"/>
</dbReference>
<comment type="subcellular location">
    <subcellularLocation>
        <location evidence="1">Cell membrane</location>
        <topology evidence="1">Multi-pass membrane protein</topology>
    </subcellularLocation>
</comment>
<accession>E8RUN3</accession>
<feature type="domain" description="ABC transporter" evidence="8">
    <location>
        <begin position="350"/>
        <end position="583"/>
    </location>
</feature>
<dbReference type="EMBL" id="CP002396">
    <property type="protein sequence ID" value="ADU14083.1"/>
    <property type="molecule type" value="Genomic_DNA"/>
</dbReference>
<evidence type="ECO:0000256" key="3">
    <source>
        <dbReference type="ARBA" id="ARBA00022741"/>
    </source>
</evidence>
<evidence type="ECO:0000256" key="1">
    <source>
        <dbReference type="ARBA" id="ARBA00004651"/>
    </source>
</evidence>
<dbReference type="PROSITE" id="PS50893">
    <property type="entry name" value="ABC_TRANSPORTER_2"/>
    <property type="match status" value="1"/>
</dbReference>
<dbReference type="GO" id="GO:0016887">
    <property type="term" value="F:ATP hydrolysis activity"/>
    <property type="evidence" value="ECO:0007669"/>
    <property type="project" value="InterPro"/>
</dbReference>
<keyword evidence="2 7" id="KW-0812">Transmembrane</keyword>
<dbReference type="RefSeq" id="WP_013479910.1">
    <property type="nucleotide sequence ID" value="NC_014817.1"/>
</dbReference>
<dbReference type="GO" id="GO:0140359">
    <property type="term" value="F:ABC-type transporter activity"/>
    <property type="evidence" value="ECO:0007669"/>
    <property type="project" value="InterPro"/>
</dbReference>
<dbReference type="InterPro" id="IPR036640">
    <property type="entry name" value="ABC1_TM_sf"/>
</dbReference>
<evidence type="ECO:0000256" key="4">
    <source>
        <dbReference type="ARBA" id="ARBA00022840"/>
    </source>
</evidence>
<evidence type="ECO:0000313" key="10">
    <source>
        <dbReference type="EMBL" id="ADU14083.1"/>
    </source>
</evidence>
<dbReference type="KEGG" id="aex:Astex_2432"/>
<organism evidence="10 11">
    <name type="scientific">Asticcacaulis excentricus (strain ATCC 15261 / DSM 4724 / KCTC 12464 / NCIMB 9791 / VKM B-1370 / CB 48)</name>
    <dbReference type="NCBI Taxonomy" id="573065"/>
    <lineage>
        <taxon>Bacteria</taxon>
        <taxon>Pseudomonadati</taxon>
        <taxon>Pseudomonadota</taxon>
        <taxon>Alphaproteobacteria</taxon>
        <taxon>Caulobacterales</taxon>
        <taxon>Caulobacteraceae</taxon>
        <taxon>Asticcacaulis</taxon>
    </lineage>
</organism>
<dbReference type="InterPro" id="IPR039421">
    <property type="entry name" value="Type_1_exporter"/>
</dbReference>
<keyword evidence="3" id="KW-0547">Nucleotide-binding</keyword>
<feature type="domain" description="ABC transmembrane type-1" evidence="9">
    <location>
        <begin position="36"/>
        <end position="319"/>
    </location>
</feature>
<dbReference type="eggNOG" id="COG1132">
    <property type="taxonomic scope" value="Bacteria"/>
</dbReference>
<dbReference type="Pfam" id="PF00005">
    <property type="entry name" value="ABC_tran"/>
    <property type="match status" value="1"/>
</dbReference>
<dbReference type="Proteomes" id="UP000001492">
    <property type="component" value="Chromosome 2"/>
</dbReference>
<name>E8RUN3_ASTEC</name>
<feature type="transmembrane region" description="Helical" evidence="7">
    <location>
        <begin position="262"/>
        <end position="280"/>
    </location>
</feature>
<dbReference type="CDD" id="cd03228">
    <property type="entry name" value="ABCC_MRP_Like"/>
    <property type="match status" value="1"/>
</dbReference>
<gene>
    <name evidence="10" type="ordered locus">Astex_2432</name>
</gene>
<dbReference type="GO" id="GO:0005524">
    <property type="term" value="F:ATP binding"/>
    <property type="evidence" value="ECO:0007669"/>
    <property type="project" value="UniProtKB-KW"/>
</dbReference>
<dbReference type="PROSITE" id="PS00211">
    <property type="entry name" value="ABC_TRANSPORTER_1"/>
    <property type="match status" value="1"/>
</dbReference>